<evidence type="ECO:0000313" key="2">
    <source>
        <dbReference type="EMBL" id="QEN10585.1"/>
    </source>
</evidence>
<dbReference type="AlphaFoldDB" id="A0AAE6JQT4"/>
<dbReference type="EMBL" id="CP038817">
    <property type="protein sequence ID" value="QEN10585.1"/>
    <property type="molecule type" value="Genomic_DNA"/>
</dbReference>
<sequence length="290" mass="33128">MKSILKFLLFFGVSINTYAQNIQLCANTDVKTDAEYRPKGSEIPVYTKPSDKSEKVVNETLSKAINEISYIEFSNEYVVRELCHTPNHSWSLVKAVSPSYLSDSHVGWIKSSFLKEDKFDEKGFRIIEEEDVNWNDRTKPYKKLITAELNKIHRENAKCKKIDPAVLDVSSTKGTKSNPVFYVTCGEGLSAFNVFFSLGDMNSGKSQSIEYISQQKAIQLCEKDIKRRFSKQKLVNFSKFLDVSYLQHPNGRVSLISSITLKNSHGEKDKYSVKCLFEKNNLLETVINKM</sequence>
<protein>
    <recommendedName>
        <fullName evidence="4">SH3 domain-containing protein</fullName>
    </recommendedName>
</protein>
<feature type="chain" id="PRO_5042246649" description="SH3 domain-containing protein" evidence="1">
    <location>
        <begin position="20"/>
        <end position="290"/>
    </location>
</feature>
<feature type="signal peptide" evidence="1">
    <location>
        <begin position="1"/>
        <end position="19"/>
    </location>
</feature>
<evidence type="ECO:0000256" key="1">
    <source>
        <dbReference type="SAM" id="SignalP"/>
    </source>
</evidence>
<evidence type="ECO:0000313" key="3">
    <source>
        <dbReference type="Proteomes" id="UP000323974"/>
    </source>
</evidence>
<proteinExistence type="predicted"/>
<reference evidence="2 3" key="1">
    <citation type="submission" date="2019-04" db="EMBL/GenBank/DDBJ databases">
        <title>Complete Genome and Methylome Analysis of Haemophilus haemolyticus NEB129.</title>
        <authorList>
            <person name="Fomenkov A."/>
            <person name="Roberts R.J."/>
            <person name="Anton B.P."/>
            <person name="Vincze T."/>
        </authorList>
    </citation>
    <scope>NUCLEOTIDE SEQUENCE [LARGE SCALE GENOMIC DNA]</scope>
    <source>
        <strain evidence="2 3">NEB129</strain>
    </source>
</reference>
<dbReference type="RefSeq" id="WP_005707530.1">
    <property type="nucleotide sequence ID" value="NZ_CP038817.1"/>
</dbReference>
<dbReference type="Proteomes" id="UP000323974">
    <property type="component" value="Chromosome"/>
</dbReference>
<evidence type="ECO:0008006" key="4">
    <source>
        <dbReference type="Google" id="ProtNLM"/>
    </source>
</evidence>
<dbReference type="KEGG" id="hpaa:E5Q53_03430"/>
<accession>A0AAE6JQT4</accession>
<dbReference type="GeneID" id="78224145"/>
<gene>
    <name evidence="2" type="ORF">E5Q53_03430</name>
</gene>
<keyword evidence="1" id="KW-0732">Signal</keyword>
<organism evidence="2 3">
    <name type="scientific">Haemophilus parahaemolyticus</name>
    <dbReference type="NCBI Taxonomy" id="735"/>
    <lineage>
        <taxon>Bacteria</taxon>
        <taxon>Pseudomonadati</taxon>
        <taxon>Pseudomonadota</taxon>
        <taxon>Gammaproteobacteria</taxon>
        <taxon>Pasteurellales</taxon>
        <taxon>Pasteurellaceae</taxon>
        <taxon>Haemophilus</taxon>
    </lineage>
</organism>
<name>A0AAE6JQT4_HAEPH</name>